<evidence type="ECO:0000313" key="5">
    <source>
        <dbReference type="Proteomes" id="UP001408789"/>
    </source>
</evidence>
<organism evidence="4 5">
    <name type="scientific">Deinandra increscens subsp. villosa</name>
    <dbReference type="NCBI Taxonomy" id="3103831"/>
    <lineage>
        <taxon>Eukaryota</taxon>
        <taxon>Viridiplantae</taxon>
        <taxon>Streptophyta</taxon>
        <taxon>Embryophyta</taxon>
        <taxon>Tracheophyta</taxon>
        <taxon>Spermatophyta</taxon>
        <taxon>Magnoliopsida</taxon>
        <taxon>eudicotyledons</taxon>
        <taxon>Gunneridae</taxon>
        <taxon>Pentapetalae</taxon>
        <taxon>asterids</taxon>
        <taxon>campanulids</taxon>
        <taxon>Asterales</taxon>
        <taxon>Asteraceae</taxon>
        <taxon>Asteroideae</taxon>
        <taxon>Heliantheae alliance</taxon>
        <taxon>Madieae</taxon>
        <taxon>Madiinae</taxon>
        <taxon>Deinandra</taxon>
    </lineage>
</organism>
<keyword evidence="3" id="KW-0012">Acyltransferase</keyword>
<dbReference type="EMBL" id="JBCNJP010000027">
    <property type="protein sequence ID" value="KAK9052233.1"/>
    <property type="molecule type" value="Genomic_DNA"/>
</dbReference>
<proteinExistence type="inferred from homology"/>
<comment type="caution">
    <text evidence="4">The sequence shown here is derived from an EMBL/GenBank/DDBJ whole genome shotgun (WGS) entry which is preliminary data.</text>
</comment>
<accession>A0AAP0CBJ0</accession>
<keyword evidence="5" id="KW-1185">Reference proteome</keyword>
<evidence type="ECO:0000313" key="4">
    <source>
        <dbReference type="EMBL" id="KAK9052233.1"/>
    </source>
</evidence>
<comment type="similarity">
    <text evidence="1">Belongs to the plant acyltransferase family.</text>
</comment>
<name>A0AAP0CBJ0_9ASTR</name>
<dbReference type="PANTHER" id="PTHR31623">
    <property type="entry name" value="F21J9.9"/>
    <property type="match status" value="1"/>
</dbReference>
<reference evidence="4 5" key="1">
    <citation type="submission" date="2024-04" db="EMBL/GenBank/DDBJ databases">
        <title>The reference genome of an endangered Asteraceae, Deinandra increscens subsp. villosa, native to the Central Coast of California.</title>
        <authorList>
            <person name="Guilliams M."/>
            <person name="Hasenstab-Lehman K."/>
            <person name="Meyer R."/>
            <person name="Mcevoy S."/>
        </authorList>
    </citation>
    <scope>NUCLEOTIDE SEQUENCE [LARGE SCALE GENOMIC DNA]</scope>
    <source>
        <tissue evidence="4">Leaf</tissue>
    </source>
</reference>
<dbReference type="PANTHER" id="PTHR31623:SF92">
    <property type="entry name" value="VINORINE SYNTHASE"/>
    <property type="match status" value="1"/>
</dbReference>
<evidence type="ECO:0000256" key="1">
    <source>
        <dbReference type="ARBA" id="ARBA00009861"/>
    </source>
</evidence>
<protein>
    <submittedName>
        <fullName evidence="4">Uncharacterized protein</fullName>
    </submittedName>
</protein>
<sequence length="437" mass="49176">MMNRIMANLRKFGKIKNLHTIISKETIKPSSSTPLHLNTHNLSRIDHLAPNIHMPLVFFYQNYTNGDINILKKSLSHSLTQYYPFAGRLLAPAPVATHIDCDDEGVEFVEASIDSRIDDFILKEDQDETFDQLIPNALGCAVDKTSTNMVAVQLSHFTCGGVAVAVVISHKVADAFTMANFINHWATLTRGGSPINPSFFSPSMSMSTFKVPEASVVETTKIVKYAIKRFVFPNTKLNKLKKKINRMGTSPVNATRVESLTSLLFKCALGATITKSGSLQLSSLVQLVNLRGKTNANFPELAPGNFYAAVVEKIKHSCQIELNEVIINLRRERMELQQVKNEEEIYKKGIKSWMMSMDDQIQTYVFSSICRFPFYQVDFGWGKPARVMLRMGHSLTSFLVFMDTPSGDGIEATVRIKEEEMSIFQKDKELHAYTRDI</sequence>
<dbReference type="Gene3D" id="3.30.559.10">
    <property type="entry name" value="Chloramphenicol acetyltransferase-like domain"/>
    <property type="match status" value="2"/>
</dbReference>
<dbReference type="Pfam" id="PF02458">
    <property type="entry name" value="Transferase"/>
    <property type="match status" value="1"/>
</dbReference>
<evidence type="ECO:0000256" key="3">
    <source>
        <dbReference type="ARBA" id="ARBA00023315"/>
    </source>
</evidence>
<dbReference type="AlphaFoldDB" id="A0AAP0CBJ0"/>
<gene>
    <name evidence="4" type="ORF">SSX86_028861</name>
</gene>
<evidence type="ECO:0000256" key="2">
    <source>
        <dbReference type="ARBA" id="ARBA00022679"/>
    </source>
</evidence>
<dbReference type="GO" id="GO:0016746">
    <property type="term" value="F:acyltransferase activity"/>
    <property type="evidence" value="ECO:0007669"/>
    <property type="project" value="UniProtKB-KW"/>
</dbReference>
<dbReference type="InterPro" id="IPR023213">
    <property type="entry name" value="CAT-like_dom_sf"/>
</dbReference>
<dbReference type="Proteomes" id="UP001408789">
    <property type="component" value="Unassembled WGS sequence"/>
</dbReference>
<keyword evidence="2" id="KW-0808">Transferase</keyword>